<dbReference type="Gene3D" id="1.10.10.60">
    <property type="entry name" value="Homeodomain-like"/>
    <property type="match status" value="1"/>
</dbReference>
<evidence type="ECO:0000256" key="2">
    <source>
        <dbReference type="ARBA" id="ARBA00023125"/>
    </source>
</evidence>
<dbReference type="PROSITE" id="PS00041">
    <property type="entry name" value="HTH_ARAC_FAMILY_1"/>
    <property type="match status" value="1"/>
</dbReference>
<dbReference type="InterPro" id="IPR018062">
    <property type="entry name" value="HTH_AraC-typ_CS"/>
</dbReference>
<dbReference type="InterPro" id="IPR018060">
    <property type="entry name" value="HTH_AraC"/>
</dbReference>
<keyword evidence="1" id="KW-0805">Transcription regulation</keyword>
<dbReference type="GO" id="GO:0003700">
    <property type="term" value="F:DNA-binding transcription factor activity"/>
    <property type="evidence" value="ECO:0007669"/>
    <property type="project" value="InterPro"/>
</dbReference>
<evidence type="ECO:0000256" key="1">
    <source>
        <dbReference type="ARBA" id="ARBA00023015"/>
    </source>
</evidence>
<keyword evidence="6" id="KW-1185">Reference proteome</keyword>
<dbReference type="AlphaFoldDB" id="A0A511AGV6"/>
<dbReference type="SUPFAM" id="SSF46689">
    <property type="entry name" value="Homeodomain-like"/>
    <property type="match status" value="2"/>
</dbReference>
<dbReference type="SMART" id="SM00342">
    <property type="entry name" value="HTH_ARAC"/>
    <property type="match status" value="1"/>
</dbReference>
<evidence type="ECO:0000256" key="3">
    <source>
        <dbReference type="ARBA" id="ARBA00023163"/>
    </source>
</evidence>
<dbReference type="GO" id="GO:0043565">
    <property type="term" value="F:sequence-specific DNA binding"/>
    <property type="evidence" value="ECO:0007669"/>
    <property type="project" value="InterPro"/>
</dbReference>
<dbReference type="RefSeq" id="WP_229718281.1">
    <property type="nucleotide sequence ID" value="NZ_BJUW01000011.1"/>
</dbReference>
<comment type="caution">
    <text evidence="5">The sequence shown here is derived from an EMBL/GenBank/DDBJ whole genome shotgun (WGS) entry which is preliminary data.</text>
</comment>
<dbReference type="PANTHER" id="PTHR46796">
    <property type="entry name" value="HTH-TYPE TRANSCRIPTIONAL ACTIVATOR RHAS-RELATED"/>
    <property type="match status" value="1"/>
</dbReference>
<feature type="domain" description="HTH araC/xylS-type" evidence="4">
    <location>
        <begin position="211"/>
        <end position="310"/>
    </location>
</feature>
<evidence type="ECO:0000259" key="4">
    <source>
        <dbReference type="PROSITE" id="PS01124"/>
    </source>
</evidence>
<evidence type="ECO:0000313" key="5">
    <source>
        <dbReference type="EMBL" id="GEK87256.1"/>
    </source>
</evidence>
<dbReference type="PANTHER" id="PTHR46796:SF12">
    <property type="entry name" value="HTH-TYPE DNA-BINDING TRANSCRIPTIONAL ACTIVATOR EUTR"/>
    <property type="match status" value="1"/>
</dbReference>
<proteinExistence type="predicted"/>
<accession>A0A511AGV6</accession>
<name>A0A511AGV6_9MICO</name>
<dbReference type="EMBL" id="BJUW01000011">
    <property type="protein sequence ID" value="GEK87256.1"/>
    <property type="molecule type" value="Genomic_DNA"/>
</dbReference>
<dbReference type="Pfam" id="PF12833">
    <property type="entry name" value="HTH_18"/>
    <property type="match status" value="1"/>
</dbReference>
<dbReference type="Proteomes" id="UP000321225">
    <property type="component" value="Unassembled WGS sequence"/>
</dbReference>
<sequence length="314" mass="35427">MLSTLRFESKDVTRVEETWKQFVPSAVLQNVDPQRFRFEWRSAELADMSVVEYALAADIRSVVEPEDQLLVCRVESEHVELGSGHVDIDGSRPWLTEGRQVWGRWEDDAKVRALIFDRVAAQTLARRMSGNDAYRVRITGLAPTGRSAAEQWERSFAYLSASFAQAGPEDELILAGLRRHALWVTLTSFETGFREALEGAVQLRPATTTLRRAIDFIDENAHHPITIDDIASAVHMSTRGLQYAFRRSLDTTPADQLRRARLDGAHRELLHGRAETVGQVARRWGFAHPSRFAAAYRLAYGVAPSATLRRGRDD</sequence>
<reference evidence="5 6" key="1">
    <citation type="submission" date="2019-07" db="EMBL/GenBank/DDBJ databases">
        <title>Whole genome shotgun sequence of Microbacterium aerolatum NBRC 103071.</title>
        <authorList>
            <person name="Hosoyama A."/>
            <person name="Uohara A."/>
            <person name="Ohji S."/>
            <person name="Ichikawa N."/>
        </authorList>
    </citation>
    <scope>NUCLEOTIDE SEQUENCE [LARGE SCALE GENOMIC DNA]</scope>
    <source>
        <strain evidence="5 6">NBRC 103071</strain>
    </source>
</reference>
<dbReference type="InterPro" id="IPR050204">
    <property type="entry name" value="AraC_XylS_family_regulators"/>
</dbReference>
<organism evidence="5 6">
    <name type="scientific">Microbacterium aerolatum</name>
    <dbReference type="NCBI Taxonomy" id="153731"/>
    <lineage>
        <taxon>Bacteria</taxon>
        <taxon>Bacillati</taxon>
        <taxon>Actinomycetota</taxon>
        <taxon>Actinomycetes</taxon>
        <taxon>Micrococcales</taxon>
        <taxon>Microbacteriaceae</taxon>
        <taxon>Microbacterium</taxon>
    </lineage>
</organism>
<keyword evidence="3" id="KW-0804">Transcription</keyword>
<evidence type="ECO:0000313" key="6">
    <source>
        <dbReference type="Proteomes" id="UP000321225"/>
    </source>
</evidence>
<dbReference type="PROSITE" id="PS01124">
    <property type="entry name" value="HTH_ARAC_FAMILY_2"/>
    <property type="match status" value="1"/>
</dbReference>
<gene>
    <name evidence="5" type="ORF">MAE01_24320</name>
</gene>
<keyword evidence="2" id="KW-0238">DNA-binding</keyword>
<dbReference type="InterPro" id="IPR009057">
    <property type="entry name" value="Homeodomain-like_sf"/>
</dbReference>
<protein>
    <recommendedName>
        <fullName evidence="4">HTH araC/xylS-type domain-containing protein</fullName>
    </recommendedName>
</protein>